<proteinExistence type="predicted"/>
<comment type="caution">
    <text evidence="1">The sequence shown here is derived from an EMBL/GenBank/DDBJ whole genome shotgun (WGS) entry which is preliminary data.</text>
</comment>
<name>A0ABD2XAB0_9HYME</name>
<protein>
    <submittedName>
        <fullName evidence="1">Uncharacterized protein</fullName>
    </submittedName>
</protein>
<dbReference type="AlphaFoldDB" id="A0ABD2XAB0"/>
<sequence>MLEKVRITEKKNYTKGNANYMVQVESYSTITNLGSFHINTKNVKLITFDQIKETKGLVKIEGYLIYEFTQRARNEPNNWISSITDGTRKLDVILIKDSSDKINWGRGTKLKIIGDLVEIDSTYLLTVSNPCNITTLDEKPMGLNALLNGCTLIYKETI</sequence>
<dbReference type="EMBL" id="JBJJXI010000037">
    <property type="protein sequence ID" value="KAL3402234.1"/>
    <property type="molecule type" value="Genomic_DNA"/>
</dbReference>
<accession>A0ABD2XAB0</accession>
<gene>
    <name evidence="1" type="ORF">TKK_004767</name>
</gene>
<evidence type="ECO:0000313" key="1">
    <source>
        <dbReference type="EMBL" id="KAL3402234.1"/>
    </source>
</evidence>
<dbReference type="Proteomes" id="UP001627154">
    <property type="component" value="Unassembled WGS sequence"/>
</dbReference>
<reference evidence="1 2" key="1">
    <citation type="journal article" date="2024" name="bioRxiv">
        <title>A reference genome for Trichogramma kaykai: A tiny desert-dwelling parasitoid wasp with competing sex-ratio distorters.</title>
        <authorList>
            <person name="Culotta J."/>
            <person name="Lindsey A.R."/>
        </authorList>
    </citation>
    <scope>NUCLEOTIDE SEQUENCE [LARGE SCALE GENOMIC DNA]</scope>
    <source>
        <strain evidence="1 2">KSX58</strain>
    </source>
</reference>
<evidence type="ECO:0000313" key="2">
    <source>
        <dbReference type="Proteomes" id="UP001627154"/>
    </source>
</evidence>
<organism evidence="1 2">
    <name type="scientific">Trichogramma kaykai</name>
    <dbReference type="NCBI Taxonomy" id="54128"/>
    <lineage>
        <taxon>Eukaryota</taxon>
        <taxon>Metazoa</taxon>
        <taxon>Ecdysozoa</taxon>
        <taxon>Arthropoda</taxon>
        <taxon>Hexapoda</taxon>
        <taxon>Insecta</taxon>
        <taxon>Pterygota</taxon>
        <taxon>Neoptera</taxon>
        <taxon>Endopterygota</taxon>
        <taxon>Hymenoptera</taxon>
        <taxon>Apocrita</taxon>
        <taxon>Proctotrupomorpha</taxon>
        <taxon>Chalcidoidea</taxon>
        <taxon>Trichogrammatidae</taxon>
        <taxon>Trichogramma</taxon>
    </lineage>
</organism>
<keyword evidence="2" id="KW-1185">Reference proteome</keyword>